<dbReference type="InterPro" id="IPR050738">
    <property type="entry name" value="Sulfatase"/>
</dbReference>
<evidence type="ECO:0000256" key="3">
    <source>
        <dbReference type="ARBA" id="ARBA00022801"/>
    </source>
</evidence>
<evidence type="ECO:0000256" key="2">
    <source>
        <dbReference type="ARBA" id="ARBA00022723"/>
    </source>
</evidence>
<evidence type="ECO:0000259" key="5">
    <source>
        <dbReference type="Pfam" id="PF00884"/>
    </source>
</evidence>
<dbReference type="SUPFAM" id="SSF53649">
    <property type="entry name" value="Alkaline phosphatase-like"/>
    <property type="match status" value="1"/>
</dbReference>
<dbReference type="Proteomes" id="UP000011996">
    <property type="component" value="Unassembled WGS sequence"/>
</dbReference>
<dbReference type="OrthoDB" id="9762324at2"/>
<accession>M5S1B5</accession>
<dbReference type="Gene3D" id="3.30.1120.10">
    <property type="match status" value="1"/>
</dbReference>
<dbReference type="PATRIC" id="fig|1263868.3.peg.4337"/>
<evidence type="ECO:0000313" key="6">
    <source>
        <dbReference type="EMBL" id="EMI25398.1"/>
    </source>
</evidence>
<dbReference type="InterPro" id="IPR017850">
    <property type="entry name" value="Alkaline_phosphatase_core_sf"/>
</dbReference>
<reference evidence="6 7" key="1">
    <citation type="journal article" date="2013" name="Mar. Genomics">
        <title>Expression of sulfatases in Rhodopirellula baltica and the diversity of sulfatases in the genus Rhodopirellula.</title>
        <authorList>
            <person name="Wegner C.E."/>
            <person name="Richter-Heitmann T."/>
            <person name="Klindworth A."/>
            <person name="Klockow C."/>
            <person name="Richter M."/>
            <person name="Achstetter T."/>
            <person name="Glockner F.O."/>
            <person name="Harder J."/>
        </authorList>
    </citation>
    <scope>NUCLEOTIDE SEQUENCE [LARGE SCALE GENOMIC DNA]</scope>
    <source>
        <strain evidence="6 7">SH398</strain>
    </source>
</reference>
<dbReference type="EMBL" id="ANOF01000126">
    <property type="protein sequence ID" value="EMI25398.1"/>
    <property type="molecule type" value="Genomic_DNA"/>
</dbReference>
<sequence length="804" mass="89516">MFSVIHRTFLTVACLIASPVFCLGGDFNRTSLPIPQPAFDGKIGLTPSESVKDFPPEVTAPQDAPNVLIILTDDVGFGASSTFGGPIPTPTFDRLAKSGLRYNQFHTTALCSPTRAALITGRNHHHVSTGGIMEIGVGYPGYNTVVRKSCGTIGQILKYNGYNTAWFGKNHNVPDWQSSQAGPFDLWPVGLGFEYFYGFVGGDTSQWTPALVENTRPVEPPTDDPDYNFDEDMAARAINWIRMQNAVAPTKPFFCYYATGTAHAPHHAPKEWIEKFEGQFDQGWDEVRSETLARQKELGVVPTGTKLTERSKGIRPWSELNVKEKEVYARMMEVYAGALSHADHQFGNIITAIDEMGELDNTLVIYIQGDNGASAEGSPDGLLNEMTFFNNIEVPFEEVYKRIDDLGGPMTFNHYPIGWAHAMDTPFQWTKQVASHFGGTRNGMVMSWPKKIKDAGKICSQFHHVIDIAPTILEATGLPKPDSIDGITQEPMDGVSMAYTWDNVDSDSKRTTQYFEMFANRAIYDDGWVACTTPTTPPWVSVAEAVDVIEGYDWELYNINEDFSESDNLAERNPEKLKELQRLFYIEAVKYDVLPLDNSKVERLDVKNRPSLTEGRDKFTYYDGMTRIPEGSAPDLKNKSFAINAIVEIPEDGAEGLLMTQGGRFCGVGLYVLNNKPVFVYNLADVKRYRVEGKDPLQPGKHVLTFDFNYKGGGLGKGGTATLSVDGNKVDSTEFPRTIAFRMSLDETLDIGEDTGTPVSEDYEVPFEFSGEIEKVTIQITDHELTEDQLQEYRQQQVKSALSR</sequence>
<dbReference type="GO" id="GO:0046872">
    <property type="term" value="F:metal ion binding"/>
    <property type="evidence" value="ECO:0007669"/>
    <property type="project" value="UniProtKB-KW"/>
</dbReference>
<dbReference type="AlphaFoldDB" id="M5S1B5"/>
<dbReference type="PANTHER" id="PTHR42693">
    <property type="entry name" value="ARYLSULFATASE FAMILY MEMBER"/>
    <property type="match status" value="1"/>
</dbReference>
<dbReference type="GO" id="GO:0016787">
    <property type="term" value="F:hydrolase activity"/>
    <property type="evidence" value="ECO:0007669"/>
    <property type="project" value="UniProtKB-KW"/>
</dbReference>
<comment type="caution">
    <text evidence="6">The sequence shown here is derived from an EMBL/GenBank/DDBJ whole genome shotgun (WGS) entry which is preliminary data.</text>
</comment>
<dbReference type="PROSITE" id="PS00523">
    <property type="entry name" value="SULFATASE_1"/>
    <property type="match status" value="1"/>
</dbReference>
<gene>
    <name evidence="6" type="ORF">RESH_04011</name>
</gene>
<keyword evidence="2" id="KW-0479">Metal-binding</keyword>
<keyword evidence="4" id="KW-0106">Calcium</keyword>
<dbReference type="CDD" id="cd16025">
    <property type="entry name" value="PAS_like"/>
    <property type="match status" value="1"/>
</dbReference>
<protein>
    <submittedName>
        <fullName evidence="6">Sulfatase family protein</fullName>
    </submittedName>
</protein>
<keyword evidence="3" id="KW-0378">Hydrolase</keyword>
<dbReference type="Gene3D" id="3.40.720.10">
    <property type="entry name" value="Alkaline Phosphatase, subunit A"/>
    <property type="match status" value="1"/>
</dbReference>
<dbReference type="InterPro" id="IPR000917">
    <property type="entry name" value="Sulfatase_N"/>
</dbReference>
<proteinExistence type="inferred from homology"/>
<evidence type="ECO:0000256" key="4">
    <source>
        <dbReference type="ARBA" id="ARBA00022837"/>
    </source>
</evidence>
<dbReference type="STRING" id="1263868.RESH_04011"/>
<name>M5S1B5_9BACT</name>
<dbReference type="PANTHER" id="PTHR42693:SF43">
    <property type="entry name" value="BLL2667 PROTEIN"/>
    <property type="match status" value="1"/>
</dbReference>
<evidence type="ECO:0000256" key="1">
    <source>
        <dbReference type="ARBA" id="ARBA00008779"/>
    </source>
</evidence>
<evidence type="ECO:0000313" key="7">
    <source>
        <dbReference type="Proteomes" id="UP000011996"/>
    </source>
</evidence>
<comment type="similarity">
    <text evidence="1">Belongs to the sulfatase family.</text>
</comment>
<feature type="domain" description="Sulfatase N-terminal" evidence="5">
    <location>
        <begin position="65"/>
        <end position="477"/>
    </location>
</feature>
<dbReference type="Pfam" id="PF00884">
    <property type="entry name" value="Sulfatase"/>
    <property type="match status" value="1"/>
</dbReference>
<organism evidence="6 7">
    <name type="scientific">Rhodopirellula europaea SH398</name>
    <dbReference type="NCBI Taxonomy" id="1263868"/>
    <lineage>
        <taxon>Bacteria</taxon>
        <taxon>Pseudomonadati</taxon>
        <taxon>Planctomycetota</taxon>
        <taxon>Planctomycetia</taxon>
        <taxon>Pirellulales</taxon>
        <taxon>Pirellulaceae</taxon>
        <taxon>Rhodopirellula</taxon>
    </lineage>
</organism>
<dbReference type="InterPro" id="IPR024607">
    <property type="entry name" value="Sulfatase_CS"/>
</dbReference>